<feature type="region of interest" description="Disordered" evidence="1">
    <location>
        <begin position="157"/>
        <end position="200"/>
    </location>
</feature>
<dbReference type="OrthoDB" id="9808623at2"/>
<dbReference type="AlphaFoldDB" id="W9GNU9"/>
<dbReference type="InterPro" id="IPR010419">
    <property type="entry name" value="CO_DH_gsu"/>
</dbReference>
<feature type="compositionally biased region" description="Low complexity" evidence="1">
    <location>
        <begin position="157"/>
        <end position="192"/>
    </location>
</feature>
<reference evidence="4" key="1">
    <citation type="submission" date="2013-08" db="EMBL/GenBank/DDBJ databases">
        <title>Intrasporangium oryzae NRRL B-24470.</title>
        <authorList>
            <person name="Liu H."/>
            <person name="Wang G."/>
        </authorList>
    </citation>
    <scope>NUCLEOTIDE SEQUENCE [LARGE SCALE GENOMIC DNA]</scope>
    <source>
        <strain evidence="4">Q5-1</strain>
    </source>
</reference>
<dbReference type="CDD" id="cd07823">
    <property type="entry name" value="SRPBCC_5"/>
    <property type="match status" value="1"/>
</dbReference>
<keyword evidence="2" id="KW-0812">Transmembrane</keyword>
<dbReference type="InterPro" id="IPR023393">
    <property type="entry name" value="START-like_dom_sf"/>
</dbReference>
<dbReference type="PANTHER" id="PTHR38588:SF1">
    <property type="entry name" value="BLL0334 PROTEIN"/>
    <property type="match status" value="1"/>
</dbReference>
<dbReference type="Gene3D" id="3.30.530.20">
    <property type="match status" value="1"/>
</dbReference>
<dbReference type="Proteomes" id="UP000019494">
    <property type="component" value="Unassembled WGS sequence"/>
</dbReference>
<keyword evidence="4" id="KW-1185">Reference proteome</keyword>
<feature type="region of interest" description="Disordered" evidence="1">
    <location>
        <begin position="212"/>
        <end position="240"/>
    </location>
</feature>
<comment type="caution">
    <text evidence="3">The sequence shown here is derived from an EMBL/GenBank/DDBJ whole genome shotgun (WGS) entry which is preliminary data.</text>
</comment>
<dbReference type="PATRIC" id="fig|584657.3.peg.1259"/>
<proteinExistence type="predicted"/>
<gene>
    <name evidence="3" type="ORF">N864_17400</name>
</gene>
<name>W9GNU9_9MICO</name>
<evidence type="ECO:0000256" key="1">
    <source>
        <dbReference type="SAM" id="MobiDB-lite"/>
    </source>
</evidence>
<feature type="compositionally biased region" description="Low complexity" evidence="1">
    <location>
        <begin position="215"/>
        <end position="231"/>
    </location>
</feature>
<keyword evidence="2" id="KW-1133">Transmembrane helix</keyword>
<protein>
    <submittedName>
        <fullName evidence="3">Carbon monoxide dehydrogenase</fullName>
    </submittedName>
</protein>
<dbReference type="SUPFAM" id="SSF55961">
    <property type="entry name" value="Bet v1-like"/>
    <property type="match status" value="1"/>
</dbReference>
<dbReference type="PANTHER" id="PTHR38588">
    <property type="entry name" value="BLL0334 PROTEIN"/>
    <property type="match status" value="1"/>
</dbReference>
<feature type="transmembrane region" description="Helical" evidence="2">
    <location>
        <begin position="265"/>
        <end position="283"/>
    </location>
</feature>
<evidence type="ECO:0000313" key="4">
    <source>
        <dbReference type="Proteomes" id="UP000019494"/>
    </source>
</evidence>
<sequence>MELQHSFTVPTSVDEAWDLFMDLHRVGGCFPGATVTDASGESFAGTVKVKLGPIALLYAGSGSFIERDAEARRAVIEAKGKDKRGNGTAGATVTIQLSPDGEGTRADVQTDLSVTGKPAQFGRGVMQDVSDKLLGQFVSCIETQLAGGGEAAGVGAAVEPAAEQSGAAPGAPAGSGTATPPGPGPSTATATTRPTEQLGDSEVDAGAISVTEQRGGAAAPGPAGASPATLGARGGAGAGSAAYQTDDDDAIDLGATVLPVLARRYAGVAIAGLVGLVIGWLLGRRR</sequence>
<accession>W9GNU9</accession>
<evidence type="ECO:0000313" key="3">
    <source>
        <dbReference type="EMBL" id="EWT06762.1"/>
    </source>
</evidence>
<dbReference type="EMBL" id="AWQS01000033">
    <property type="protein sequence ID" value="EWT06762.1"/>
    <property type="molecule type" value="Genomic_DNA"/>
</dbReference>
<dbReference type="RefSeq" id="WP_034714718.1">
    <property type="nucleotide sequence ID" value="NZ_AWQS01000033.1"/>
</dbReference>
<keyword evidence="2" id="KW-0472">Membrane</keyword>
<dbReference type="Pfam" id="PF06240">
    <property type="entry name" value="COXG"/>
    <property type="match status" value="1"/>
</dbReference>
<feature type="region of interest" description="Disordered" evidence="1">
    <location>
        <begin position="82"/>
        <end position="106"/>
    </location>
</feature>
<organism evidence="3 4">
    <name type="scientific">Intrasporangium chromatireducens Q5-1</name>
    <dbReference type="NCBI Taxonomy" id="584657"/>
    <lineage>
        <taxon>Bacteria</taxon>
        <taxon>Bacillati</taxon>
        <taxon>Actinomycetota</taxon>
        <taxon>Actinomycetes</taxon>
        <taxon>Micrococcales</taxon>
        <taxon>Intrasporangiaceae</taxon>
        <taxon>Intrasporangium</taxon>
    </lineage>
</organism>
<evidence type="ECO:0000256" key="2">
    <source>
        <dbReference type="SAM" id="Phobius"/>
    </source>
</evidence>